<dbReference type="InterPro" id="IPR036775">
    <property type="entry name" value="DNA_pol_Y-fam_lit_finger_sf"/>
</dbReference>
<dbReference type="Pfam" id="PF11799">
    <property type="entry name" value="IMS_C"/>
    <property type="match status" value="1"/>
</dbReference>
<keyword evidence="6 14" id="KW-0235">DNA replication</keyword>
<dbReference type="GO" id="GO:0005829">
    <property type="term" value="C:cytosol"/>
    <property type="evidence" value="ECO:0007669"/>
    <property type="project" value="TreeGrafter"/>
</dbReference>
<evidence type="ECO:0000256" key="5">
    <source>
        <dbReference type="ARBA" id="ARBA00022695"/>
    </source>
</evidence>
<keyword evidence="12 14" id="KW-0234">DNA repair</keyword>
<dbReference type="Proteomes" id="UP000195985">
    <property type="component" value="Unassembled WGS sequence"/>
</dbReference>
<protein>
    <recommendedName>
        <fullName evidence="14">DNA polymerase IV</fullName>
        <shortName evidence="14">Pol IV</shortName>
        <ecNumber evidence="14">2.7.7.7</ecNumber>
    </recommendedName>
</protein>
<keyword evidence="8 14" id="KW-0227">DNA damage</keyword>
<name>A0A1W1ICL7_9LACT</name>
<feature type="active site" evidence="14">
    <location>
        <position position="122"/>
    </location>
</feature>
<accession>A0A1W1ICL7</accession>
<dbReference type="GO" id="GO:0042276">
    <property type="term" value="P:error-prone translesion synthesis"/>
    <property type="evidence" value="ECO:0007669"/>
    <property type="project" value="TreeGrafter"/>
</dbReference>
<dbReference type="InterPro" id="IPR024728">
    <property type="entry name" value="PolY_HhH_motif"/>
</dbReference>
<evidence type="ECO:0000259" key="15">
    <source>
        <dbReference type="PROSITE" id="PS50173"/>
    </source>
</evidence>
<dbReference type="Pfam" id="PF11798">
    <property type="entry name" value="IMS_HHH"/>
    <property type="match status" value="1"/>
</dbReference>
<dbReference type="FunFam" id="3.30.1490.100:FF:000004">
    <property type="entry name" value="DNA polymerase IV"/>
    <property type="match status" value="1"/>
</dbReference>
<dbReference type="EMBL" id="FWEY01000001">
    <property type="protein sequence ID" value="SLM50740.1"/>
    <property type="molecule type" value="Genomic_DNA"/>
</dbReference>
<dbReference type="HAMAP" id="MF_01113">
    <property type="entry name" value="DNApol_IV"/>
    <property type="match status" value="1"/>
</dbReference>
<dbReference type="CDD" id="cd03586">
    <property type="entry name" value="PolY_Pol_IV_kappa"/>
    <property type="match status" value="1"/>
</dbReference>
<gene>
    <name evidence="14" type="primary">dinB</name>
    <name evidence="16" type="ORF">TPAS_412</name>
</gene>
<dbReference type="GO" id="GO:0006281">
    <property type="term" value="P:DNA repair"/>
    <property type="evidence" value="ECO:0007669"/>
    <property type="project" value="UniProtKB-UniRule"/>
</dbReference>
<reference evidence="17" key="1">
    <citation type="submission" date="2016-04" db="EMBL/GenBank/DDBJ databases">
        <authorList>
            <person name="Strepis N."/>
        </authorList>
    </citation>
    <scope>NUCLEOTIDE SEQUENCE [LARGE SCALE GENOMIC DNA]</scope>
</reference>
<evidence type="ECO:0000256" key="13">
    <source>
        <dbReference type="ARBA" id="ARBA00049244"/>
    </source>
</evidence>
<dbReference type="PANTHER" id="PTHR11076:SF33">
    <property type="entry name" value="DNA POLYMERASE KAPPA"/>
    <property type="match status" value="1"/>
</dbReference>
<comment type="subunit">
    <text evidence="14">Monomer.</text>
</comment>
<dbReference type="GO" id="GO:0009432">
    <property type="term" value="P:SOS response"/>
    <property type="evidence" value="ECO:0007669"/>
    <property type="project" value="TreeGrafter"/>
</dbReference>
<dbReference type="PANTHER" id="PTHR11076">
    <property type="entry name" value="DNA REPAIR POLYMERASE UMUC / TRANSFERASE FAMILY MEMBER"/>
    <property type="match status" value="1"/>
</dbReference>
<evidence type="ECO:0000256" key="1">
    <source>
        <dbReference type="ARBA" id="ARBA00010945"/>
    </source>
</evidence>
<evidence type="ECO:0000256" key="3">
    <source>
        <dbReference type="ARBA" id="ARBA00022490"/>
    </source>
</evidence>
<keyword evidence="7 14" id="KW-0479">Metal-binding</keyword>
<sequence>MQIGILTFKEPENDKSRKIIHVDMDAFYASIEERDHPEHRGKPIVIANHPRETGRKGVVTTANYAARKFGIHSAMSAQKAFELCPEAIFISPRMSHYKAVSRQIRGIFARYTDLIEPLSLDEAYLDVTKNKQNLSSATMIARRIQREVWQETGLSCSAGVSYNKFIAKIASDFQKPAGLTVIAPNDAARFLRELPIEKFYGVGKKTVEKMKLLGIHSGEDLYLFDQSELLSKFGKHGYILYQRVRGIDNRVVEPDRERKSIGKEHTFTLFLTDEEQVRVELKEIALAVQGALHNSKLHGRSIVLKIRYADFDTITRRKTRIDHFSLAEDIFHHAWELWLDHGTIERHVRLLGITITQLDPIHYENIQLPLWDTSHL</sequence>
<dbReference type="Pfam" id="PF00817">
    <property type="entry name" value="IMS"/>
    <property type="match status" value="1"/>
</dbReference>
<organism evidence="16 17">
    <name type="scientific">Trichococcus pasteurii</name>
    <dbReference type="NCBI Taxonomy" id="43064"/>
    <lineage>
        <taxon>Bacteria</taxon>
        <taxon>Bacillati</taxon>
        <taxon>Bacillota</taxon>
        <taxon>Bacilli</taxon>
        <taxon>Lactobacillales</taxon>
        <taxon>Carnobacteriaceae</taxon>
        <taxon>Trichococcus</taxon>
    </lineage>
</organism>
<proteinExistence type="inferred from homology"/>
<keyword evidence="2 14" id="KW-0515">Mutator protein</keyword>
<keyword evidence="9 14" id="KW-0460">Magnesium</keyword>
<dbReference type="AlphaFoldDB" id="A0A1W1ICL7"/>
<dbReference type="InterPro" id="IPR043128">
    <property type="entry name" value="Rev_trsase/Diguanyl_cyclase"/>
</dbReference>
<dbReference type="InterPro" id="IPR050116">
    <property type="entry name" value="DNA_polymerase-Y"/>
</dbReference>
<dbReference type="NCBIfam" id="NF002677">
    <property type="entry name" value="PRK02406.1"/>
    <property type="match status" value="1"/>
</dbReference>
<dbReference type="Gene3D" id="3.30.1490.100">
    <property type="entry name" value="DNA polymerase, Y-family, little finger domain"/>
    <property type="match status" value="1"/>
</dbReference>
<comment type="subcellular location">
    <subcellularLocation>
        <location evidence="14">Cytoplasm</location>
    </subcellularLocation>
</comment>
<dbReference type="SUPFAM" id="SSF56672">
    <property type="entry name" value="DNA/RNA polymerases"/>
    <property type="match status" value="1"/>
</dbReference>
<feature type="binding site" evidence="14">
    <location>
        <position position="121"/>
    </location>
    <ligand>
        <name>Mg(2+)</name>
        <dbReference type="ChEBI" id="CHEBI:18420"/>
    </ligand>
</feature>
<comment type="function">
    <text evidence="14">Poorly processive, error-prone DNA polymerase involved in untargeted mutagenesis. Copies undamaged DNA at stalled replication forks, which arise in vivo from mismatched or misaligned primer ends. These misaligned primers can be extended by PolIV. Exhibits no 3'-5' exonuclease (proofreading) activity. May be involved in translesional synthesis, in conjunction with the beta clamp from PolIII.</text>
</comment>
<dbReference type="InterPro" id="IPR001126">
    <property type="entry name" value="UmuC"/>
</dbReference>
<evidence type="ECO:0000256" key="8">
    <source>
        <dbReference type="ARBA" id="ARBA00022763"/>
    </source>
</evidence>
<comment type="catalytic activity">
    <reaction evidence="13 14">
        <text>DNA(n) + a 2'-deoxyribonucleoside 5'-triphosphate = DNA(n+1) + diphosphate</text>
        <dbReference type="Rhea" id="RHEA:22508"/>
        <dbReference type="Rhea" id="RHEA-COMP:17339"/>
        <dbReference type="Rhea" id="RHEA-COMP:17340"/>
        <dbReference type="ChEBI" id="CHEBI:33019"/>
        <dbReference type="ChEBI" id="CHEBI:61560"/>
        <dbReference type="ChEBI" id="CHEBI:173112"/>
        <dbReference type="EC" id="2.7.7.7"/>
    </reaction>
</comment>
<feature type="binding site" evidence="14">
    <location>
        <position position="23"/>
    </location>
    <ligand>
        <name>Mg(2+)</name>
        <dbReference type="ChEBI" id="CHEBI:18420"/>
    </ligand>
</feature>
<feature type="site" description="Substrate discrimination" evidence="14">
    <location>
        <position position="28"/>
    </location>
</feature>
<evidence type="ECO:0000256" key="10">
    <source>
        <dbReference type="ARBA" id="ARBA00022932"/>
    </source>
</evidence>
<evidence type="ECO:0000313" key="16">
    <source>
        <dbReference type="EMBL" id="SLM50740.1"/>
    </source>
</evidence>
<keyword evidence="11 14" id="KW-0238">DNA-binding</keyword>
<dbReference type="GO" id="GO:0003684">
    <property type="term" value="F:damaged DNA binding"/>
    <property type="evidence" value="ECO:0007669"/>
    <property type="project" value="InterPro"/>
</dbReference>
<keyword evidence="4 14" id="KW-0808">Transferase</keyword>
<evidence type="ECO:0000256" key="6">
    <source>
        <dbReference type="ARBA" id="ARBA00022705"/>
    </source>
</evidence>
<dbReference type="PROSITE" id="PS50173">
    <property type="entry name" value="UMUC"/>
    <property type="match status" value="1"/>
</dbReference>
<dbReference type="InterPro" id="IPR022880">
    <property type="entry name" value="DNApol_IV"/>
</dbReference>
<dbReference type="RefSeq" id="WP_086941625.1">
    <property type="nucleotide sequence ID" value="NZ_FONM01000003.1"/>
</dbReference>
<dbReference type="SUPFAM" id="SSF100879">
    <property type="entry name" value="Lesion bypass DNA polymerase (Y-family), little finger domain"/>
    <property type="match status" value="1"/>
</dbReference>
<keyword evidence="5 14" id="KW-0548">Nucleotidyltransferase</keyword>
<dbReference type="FunFam" id="1.10.150.20:FF:000019">
    <property type="entry name" value="DNA polymerase IV"/>
    <property type="match status" value="1"/>
</dbReference>
<dbReference type="STRING" id="43064.SAMN04488086_103168"/>
<dbReference type="GO" id="GO:0000287">
    <property type="term" value="F:magnesium ion binding"/>
    <property type="evidence" value="ECO:0007669"/>
    <property type="project" value="UniProtKB-UniRule"/>
</dbReference>
<dbReference type="EC" id="2.7.7.7" evidence="14"/>
<dbReference type="Gene3D" id="3.30.70.270">
    <property type="match status" value="1"/>
</dbReference>
<evidence type="ECO:0000256" key="9">
    <source>
        <dbReference type="ARBA" id="ARBA00022842"/>
    </source>
</evidence>
<dbReference type="InterPro" id="IPR017961">
    <property type="entry name" value="DNA_pol_Y-fam_little_finger"/>
</dbReference>
<dbReference type="OrthoDB" id="9808813at2"/>
<comment type="cofactor">
    <cofactor evidence="14">
        <name>Mg(2+)</name>
        <dbReference type="ChEBI" id="CHEBI:18420"/>
    </cofactor>
    <text evidence="14">Binds 2 magnesium ions per subunit.</text>
</comment>
<evidence type="ECO:0000256" key="7">
    <source>
        <dbReference type="ARBA" id="ARBA00022723"/>
    </source>
</evidence>
<dbReference type="Gene3D" id="1.10.150.20">
    <property type="entry name" value="5' to 3' exonuclease, C-terminal subdomain"/>
    <property type="match status" value="1"/>
</dbReference>
<evidence type="ECO:0000256" key="4">
    <source>
        <dbReference type="ARBA" id="ARBA00022679"/>
    </source>
</evidence>
<dbReference type="GO" id="GO:0003887">
    <property type="term" value="F:DNA-directed DNA polymerase activity"/>
    <property type="evidence" value="ECO:0007669"/>
    <property type="project" value="UniProtKB-UniRule"/>
</dbReference>
<keyword evidence="17" id="KW-1185">Reference proteome</keyword>
<evidence type="ECO:0000256" key="12">
    <source>
        <dbReference type="ARBA" id="ARBA00023204"/>
    </source>
</evidence>
<evidence type="ECO:0000313" key="17">
    <source>
        <dbReference type="Proteomes" id="UP000195985"/>
    </source>
</evidence>
<keyword evidence="10 14" id="KW-0239">DNA-directed DNA polymerase</keyword>
<dbReference type="InterPro" id="IPR043502">
    <property type="entry name" value="DNA/RNA_pol_sf"/>
</dbReference>
<dbReference type="GO" id="GO:0006261">
    <property type="term" value="P:DNA-templated DNA replication"/>
    <property type="evidence" value="ECO:0007669"/>
    <property type="project" value="UniProtKB-UniRule"/>
</dbReference>
<keyword evidence="3 14" id="KW-0963">Cytoplasm</keyword>
<evidence type="ECO:0000256" key="11">
    <source>
        <dbReference type="ARBA" id="ARBA00023125"/>
    </source>
</evidence>
<evidence type="ECO:0000256" key="14">
    <source>
        <dbReference type="HAMAP-Rule" id="MF_01113"/>
    </source>
</evidence>
<feature type="domain" description="UmuC" evidence="15">
    <location>
        <begin position="19"/>
        <end position="203"/>
    </location>
</feature>
<dbReference type="Gene3D" id="3.40.1170.60">
    <property type="match status" value="1"/>
</dbReference>
<comment type="similarity">
    <text evidence="1 14">Belongs to the DNA polymerase type-Y family.</text>
</comment>
<evidence type="ECO:0000256" key="2">
    <source>
        <dbReference type="ARBA" id="ARBA00022457"/>
    </source>
</evidence>